<reference evidence="1" key="1">
    <citation type="submission" date="2018-02" db="EMBL/GenBank/DDBJ databases">
        <title>Rhizophora mucronata_Transcriptome.</title>
        <authorList>
            <person name="Meera S.P."/>
            <person name="Sreeshan A."/>
            <person name="Augustine A."/>
        </authorList>
    </citation>
    <scope>NUCLEOTIDE SEQUENCE</scope>
    <source>
        <tissue evidence="1">Leaf</tissue>
    </source>
</reference>
<sequence length="33" mass="3894">MRKIEVPQVSLVDHSLVMFLHCMARRILLNTLE</sequence>
<organism evidence="1">
    <name type="scientific">Rhizophora mucronata</name>
    <name type="common">Asiatic mangrove</name>
    <dbReference type="NCBI Taxonomy" id="61149"/>
    <lineage>
        <taxon>Eukaryota</taxon>
        <taxon>Viridiplantae</taxon>
        <taxon>Streptophyta</taxon>
        <taxon>Embryophyta</taxon>
        <taxon>Tracheophyta</taxon>
        <taxon>Spermatophyta</taxon>
        <taxon>Magnoliopsida</taxon>
        <taxon>eudicotyledons</taxon>
        <taxon>Gunneridae</taxon>
        <taxon>Pentapetalae</taxon>
        <taxon>rosids</taxon>
        <taxon>fabids</taxon>
        <taxon>Malpighiales</taxon>
        <taxon>Rhizophoraceae</taxon>
        <taxon>Rhizophora</taxon>
    </lineage>
</organism>
<dbReference type="AlphaFoldDB" id="A0A2P2QMW1"/>
<name>A0A2P2QMW1_RHIMU</name>
<evidence type="ECO:0000313" key="1">
    <source>
        <dbReference type="EMBL" id="MBX68245.1"/>
    </source>
</evidence>
<accession>A0A2P2QMW1</accession>
<protein>
    <submittedName>
        <fullName evidence="1">Uncharacterized protein</fullName>
    </submittedName>
</protein>
<proteinExistence type="predicted"/>
<dbReference type="EMBL" id="GGEC01087761">
    <property type="protein sequence ID" value="MBX68245.1"/>
    <property type="molecule type" value="Transcribed_RNA"/>
</dbReference>